<dbReference type="Gene3D" id="2.30.30.910">
    <property type="match status" value="1"/>
</dbReference>
<evidence type="ECO:0000259" key="6">
    <source>
        <dbReference type="Pfam" id="PF13860"/>
    </source>
</evidence>
<dbReference type="AlphaFoldDB" id="A0AA86XRV4"/>
<keyword evidence="8" id="KW-0966">Cell projection</keyword>
<sequence length="222" mass="23766">MTTISGAAQVNNIESASTITPQDNPNSASALKNEFITLMVAQIENQDPLNPTDGTEYVAQLAQFSQVESTENLVQLTQNNSTMLDNLQVLSTAALIDKTVTVKSDRLSASGVDQHAGYVELQAPSNTVILELVDSLGNVKSMNLGPNSAGRVDYTLDAQAMGLTGEYQMRIKLDSGQDYQPSIYQHGQVEHVTTPLIGGTSHLQVKGVGMVAFYDVAAFSNE</sequence>
<gene>
    <name evidence="8" type="ORF">VCR31J2_1310612</name>
</gene>
<comment type="caution">
    <text evidence="8">The sequence shown here is derived from an EMBL/GenBank/DDBJ whole genome shotgun (WGS) entry which is preliminary data.</text>
</comment>
<evidence type="ECO:0000256" key="4">
    <source>
        <dbReference type="ARBA" id="ARBA00024746"/>
    </source>
</evidence>
<evidence type="ECO:0000313" key="8">
    <source>
        <dbReference type="EMBL" id="CDT78544.1"/>
    </source>
</evidence>
<dbReference type="InterPro" id="IPR005648">
    <property type="entry name" value="FlgD"/>
</dbReference>
<keyword evidence="8" id="KW-0969">Cilium</keyword>
<evidence type="ECO:0000259" key="7">
    <source>
        <dbReference type="Pfam" id="PF13861"/>
    </source>
</evidence>
<organism evidence="8 9">
    <name type="scientific">Vibrio coralliirubri</name>
    <dbReference type="NCBI Taxonomy" id="1516159"/>
    <lineage>
        <taxon>Bacteria</taxon>
        <taxon>Pseudomonadati</taxon>
        <taxon>Pseudomonadota</taxon>
        <taxon>Gammaproteobacteria</taxon>
        <taxon>Vibrionales</taxon>
        <taxon>Vibrionaceae</taxon>
        <taxon>Vibrio</taxon>
    </lineage>
</organism>
<dbReference type="Gene3D" id="2.60.40.4070">
    <property type="match status" value="1"/>
</dbReference>
<dbReference type="GO" id="GO:0044781">
    <property type="term" value="P:bacterial-type flagellum organization"/>
    <property type="evidence" value="ECO:0007669"/>
    <property type="project" value="UniProtKB-UniRule"/>
</dbReference>
<keyword evidence="8" id="KW-0282">Flagellum</keyword>
<proteinExistence type="inferred from homology"/>
<feature type="domain" description="FlgD Tudor-like" evidence="7">
    <location>
        <begin position="88"/>
        <end position="216"/>
    </location>
</feature>
<dbReference type="InterPro" id="IPR025965">
    <property type="entry name" value="FlgD/Vpr_Ig-like"/>
</dbReference>
<comment type="function">
    <text evidence="4 5">Required for flagellar hook formation. May act as a scaffolding protein.</text>
</comment>
<accession>A0AA86XRV4</accession>
<evidence type="ECO:0000256" key="2">
    <source>
        <dbReference type="ARBA" id="ARBA00016013"/>
    </source>
</evidence>
<dbReference type="Pfam" id="PF03963">
    <property type="entry name" value="FlgD"/>
    <property type="match status" value="1"/>
</dbReference>
<name>A0AA86XRV4_9VIBR</name>
<dbReference type="Pfam" id="PF13860">
    <property type="entry name" value="FlgD_ig"/>
    <property type="match status" value="1"/>
</dbReference>
<dbReference type="Pfam" id="PF13861">
    <property type="entry name" value="FLgD_tudor"/>
    <property type="match status" value="1"/>
</dbReference>
<evidence type="ECO:0000256" key="1">
    <source>
        <dbReference type="ARBA" id="ARBA00010577"/>
    </source>
</evidence>
<comment type="similarity">
    <text evidence="1 5">Belongs to the FlgD family.</text>
</comment>
<keyword evidence="9" id="KW-1185">Reference proteome</keyword>
<dbReference type="EMBL" id="CCKJ01000037">
    <property type="protein sequence ID" value="CDT78544.1"/>
    <property type="molecule type" value="Genomic_DNA"/>
</dbReference>
<keyword evidence="3 5" id="KW-1005">Bacterial flagellum biogenesis</keyword>
<evidence type="ECO:0000256" key="5">
    <source>
        <dbReference type="RuleBase" id="RU362076"/>
    </source>
</evidence>
<protein>
    <recommendedName>
        <fullName evidence="2 5">Basal-body rod modification protein FlgD</fullName>
    </recommendedName>
</protein>
<reference evidence="8 9" key="1">
    <citation type="submission" date="2014-06" db="EMBL/GenBank/DDBJ databases">
        <authorList>
            <person name="Le Roux F."/>
        </authorList>
    </citation>
    <scope>NUCLEOTIDE SEQUENCE [LARGE SCALE GENOMIC DNA]</scope>
    <source>
        <strain evidence="8 9">J2-31</strain>
    </source>
</reference>
<dbReference type="Proteomes" id="UP000041625">
    <property type="component" value="Unassembled WGS sequence"/>
</dbReference>
<dbReference type="RefSeq" id="WP_050643541.1">
    <property type="nucleotide sequence ID" value="NZ_CCKO01000035.1"/>
</dbReference>
<dbReference type="InterPro" id="IPR025963">
    <property type="entry name" value="FLgD_Tudor"/>
</dbReference>
<evidence type="ECO:0000256" key="3">
    <source>
        <dbReference type="ARBA" id="ARBA00022795"/>
    </source>
</evidence>
<evidence type="ECO:0000313" key="9">
    <source>
        <dbReference type="Proteomes" id="UP000041625"/>
    </source>
</evidence>
<feature type="domain" description="FlgD/Vpr Ig-like" evidence="6">
    <location>
        <begin position="105"/>
        <end position="175"/>
    </location>
</feature>